<evidence type="ECO:0000313" key="4">
    <source>
        <dbReference type="Proteomes" id="UP000235122"/>
    </source>
</evidence>
<evidence type="ECO:0000256" key="1">
    <source>
        <dbReference type="SAM" id="MobiDB-lite"/>
    </source>
</evidence>
<dbReference type="EMBL" id="PKKO01000002">
    <property type="protein sequence ID" value="PKY72623.1"/>
    <property type="molecule type" value="Genomic_DNA"/>
</dbReference>
<keyword evidence="4" id="KW-1185">Reference proteome</keyword>
<feature type="compositionally biased region" description="Low complexity" evidence="1">
    <location>
        <begin position="1"/>
        <end position="23"/>
    </location>
</feature>
<sequence length="136" mass="13942">MSTANEPTRPLPATEPTAAPPAEDTQVLPSASQDWRKLGGPTASTPTQEIGTPAPAPIRQTVTVPKVSWIAIAWYLLALAVAILSIAIGAGLHLSISGILGGILAFTGAGLIIAALATLGGEKRKTVNAESNNYQH</sequence>
<keyword evidence="2" id="KW-0472">Membrane</keyword>
<organism evidence="3 4">
    <name type="scientific">Winkia neuii</name>
    <dbReference type="NCBI Taxonomy" id="33007"/>
    <lineage>
        <taxon>Bacteria</taxon>
        <taxon>Bacillati</taxon>
        <taxon>Actinomycetota</taxon>
        <taxon>Actinomycetes</taxon>
        <taxon>Actinomycetales</taxon>
        <taxon>Actinomycetaceae</taxon>
        <taxon>Winkia</taxon>
    </lineage>
</organism>
<evidence type="ECO:0000256" key="2">
    <source>
        <dbReference type="SAM" id="Phobius"/>
    </source>
</evidence>
<dbReference type="RefSeq" id="WP_024331160.1">
    <property type="nucleotide sequence ID" value="NZ_JASOXK010000002.1"/>
</dbReference>
<reference evidence="3 4" key="1">
    <citation type="submission" date="2017-12" db="EMBL/GenBank/DDBJ databases">
        <title>Phylogenetic diversity of female urinary microbiome.</title>
        <authorList>
            <person name="Thomas-White K."/>
            <person name="Wolfe A.J."/>
        </authorList>
    </citation>
    <scope>NUCLEOTIDE SEQUENCE [LARGE SCALE GENOMIC DNA]</scope>
    <source>
        <strain evidence="3 4">UMB0402</strain>
    </source>
</reference>
<feature type="region of interest" description="Disordered" evidence="1">
    <location>
        <begin position="1"/>
        <end position="55"/>
    </location>
</feature>
<name>A0A2I1INC2_9ACTO</name>
<keyword evidence="2" id="KW-0812">Transmembrane</keyword>
<dbReference type="STRING" id="33007.HMPREF3198_01635"/>
<comment type="caution">
    <text evidence="3">The sequence shown here is derived from an EMBL/GenBank/DDBJ whole genome shotgun (WGS) entry which is preliminary data.</text>
</comment>
<dbReference type="AlphaFoldDB" id="A0A2I1INC2"/>
<protein>
    <submittedName>
        <fullName evidence="3">Uncharacterized protein</fullName>
    </submittedName>
</protein>
<gene>
    <name evidence="3" type="ORF">CYJ19_02965</name>
</gene>
<evidence type="ECO:0000313" key="3">
    <source>
        <dbReference type="EMBL" id="PKY72623.1"/>
    </source>
</evidence>
<dbReference type="Proteomes" id="UP000235122">
    <property type="component" value="Unassembled WGS sequence"/>
</dbReference>
<proteinExistence type="predicted"/>
<keyword evidence="2" id="KW-1133">Transmembrane helix</keyword>
<accession>A0A2I1INC2</accession>
<feature type="transmembrane region" description="Helical" evidence="2">
    <location>
        <begin position="67"/>
        <end position="90"/>
    </location>
</feature>
<dbReference type="GeneID" id="35867574"/>
<feature type="transmembrane region" description="Helical" evidence="2">
    <location>
        <begin position="96"/>
        <end position="119"/>
    </location>
</feature>